<accession>A0ABP1HVW6</accession>
<keyword evidence="9" id="KW-1185">Reference proteome</keyword>
<name>A0ABP1HVW6_9EUKA</name>
<feature type="domain" description="Clathrin/coatomer adaptor adaptin-like N-terminal" evidence="7">
    <location>
        <begin position="30"/>
        <end position="377"/>
    </location>
</feature>
<organism evidence="8 9">
    <name type="scientific">Hexamita inflata</name>
    <dbReference type="NCBI Taxonomy" id="28002"/>
    <lineage>
        <taxon>Eukaryota</taxon>
        <taxon>Metamonada</taxon>
        <taxon>Diplomonadida</taxon>
        <taxon>Hexamitidae</taxon>
        <taxon>Hexamitinae</taxon>
        <taxon>Hexamita</taxon>
    </lineage>
</organism>
<proteinExistence type="inferred from homology"/>
<comment type="subcellular location">
    <subcellularLocation>
        <location evidence="1">Endomembrane system</location>
    </subcellularLocation>
</comment>
<dbReference type="Pfam" id="PF01602">
    <property type="entry name" value="Adaptin_N"/>
    <property type="match status" value="1"/>
</dbReference>
<evidence type="ECO:0000313" key="8">
    <source>
        <dbReference type="EMBL" id="CAL6003358.1"/>
    </source>
</evidence>
<keyword evidence="4" id="KW-0653">Protein transport</keyword>
<dbReference type="InterPro" id="IPR011989">
    <property type="entry name" value="ARM-like"/>
</dbReference>
<gene>
    <name evidence="8" type="ORF">HINF_LOCUS18362</name>
</gene>
<evidence type="ECO:0000256" key="5">
    <source>
        <dbReference type="ARBA" id="ARBA00023136"/>
    </source>
</evidence>
<dbReference type="SUPFAM" id="SSF48371">
    <property type="entry name" value="ARM repeat"/>
    <property type="match status" value="1"/>
</dbReference>
<dbReference type="InterPro" id="IPR026739">
    <property type="entry name" value="AP_beta"/>
</dbReference>
<reference evidence="8 9" key="1">
    <citation type="submission" date="2024-07" db="EMBL/GenBank/DDBJ databases">
        <authorList>
            <person name="Akdeniz Z."/>
        </authorList>
    </citation>
    <scope>NUCLEOTIDE SEQUENCE [LARGE SCALE GENOMIC DNA]</scope>
</reference>
<dbReference type="Proteomes" id="UP001642409">
    <property type="component" value="Unassembled WGS sequence"/>
</dbReference>
<evidence type="ECO:0000259" key="7">
    <source>
        <dbReference type="Pfam" id="PF01602"/>
    </source>
</evidence>
<dbReference type="EMBL" id="CAXDID020000047">
    <property type="protein sequence ID" value="CAL6003358.1"/>
    <property type="molecule type" value="Genomic_DNA"/>
</dbReference>
<evidence type="ECO:0000256" key="4">
    <source>
        <dbReference type="ARBA" id="ARBA00022927"/>
    </source>
</evidence>
<feature type="compositionally biased region" description="Low complexity" evidence="6">
    <location>
        <begin position="929"/>
        <end position="942"/>
    </location>
</feature>
<evidence type="ECO:0000256" key="6">
    <source>
        <dbReference type="SAM" id="MobiDB-lite"/>
    </source>
</evidence>
<feature type="compositionally biased region" description="Basic and acidic residues" evidence="6">
    <location>
        <begin position="798"/>
        <end position="807"/>
    </location>
</feature>
<dbReference type="PANTHER" id="PTHR11134">
    <property type="entry name" value="ADAPTOR COMPLEX SUBUNIT BETA FAMILY MEMBER"/>
    <property type="match status" value="1"/>
</dbReference>
<keyword evidence="3" id="KW-0813">Transport</keyword>
<protein>
    <submittedName>
        <fullName evidence="8">Adaptor_protein complex large chain subunit BetaA</fullName>
    </submittedName>
</protein>
<evidence type="ECO:0000256" key="2">
    <source>
        <dbReference type="ARBA" id="ARBA00006613"/>
    </source>
</evidence>
<comment type="caution">
    <text evidence="8">The sequence shown here is derived from an EMBL/GenBank/DDBJ whole genome shotgun (WGS) entry which is preliminary data.</text>
</comment>
<feature type="compositionally biased region" description="Basic and acidic residues" evidence="6">
    <location>
        <begin position="967"/>
        <end position="976"/>
    </location>
</feature>
<evidence type="ECO:0000256" key="3">
    <source>
        <dbReference type="ARBA" id="ARBA00022448"/>
    </source>
</evidence>
<feature type="region of interest" description="Disordered" evidence="6">
    <location>
        <begin position="790"/>
        <end position="866"/>
    </location>
</feature>
<evidence type="ECO:0000313" key="9">
    <source>
        <dbReference type="Proteomes" id="UP001642409"/>
    </source>
</evidence>
<comment type="similarity">
    <text evidence="2">Belongs to the adaptor complexes large subunit family.</text>
</comment>
<dbReference type="InterPro" id="IPR002553">
    <property type="entry name" value="Clathrin/coatomer_adapt-like_N"/>
</dbReference>
<evidence type="ECO:0000256" key="1">
    <source>
        <dbReference type="ARBA" id="ARBA00004308"/>
    </source>
</evidence>
<dbReference type="Gene3D" id="1.25.10.10">
    <property type="entry name" value="Leucine-rich Repeat Variant"/>
    <property type="match status" value="1"/>
</dbReference>
<dbReference type="InterPro" id="IPR016024">
    <property type="entry name" value="ARM-type_fold"/>
</dbReference>
<sequence>MAPKQVVVQGFMTSLSLDEIITQLNSREFTENMDGLRNLVGLMSHGVEVDQALPSVIKLVIHPDLSCRRCVYQFLAQYSESNPAQALMAVNILQRALSDKNALVRGIALRALSSIRVREIAEVARLSIEQHVNDESPFVRRIAALGISKLYSFCPEFAMDLRVLLERSLNDMNHLVFGAALQTYGQCFQNDYELLHGCFQKIAMSLSEMDSYQQVNALQILTNYCRANFQDVRYRADSELPMDLHLVYKSVGMLLRTNSPAVVIEAASFFFHCSPAFERQFEVNLVARSIAHAVAVGLVRIATAQYTISQYPILKTIQMISEKHPQFFVPHYKEFYLRQSDTGSDKLVKMHILANIGATMEDAEQDQLLNELKTYISYGMSQVYLEQQEINILVLKVAAKILEMKAQGMLHQNNKLDDFQDSYYVLINASLQRLVQNKNDIAFANDVVFQQSIMEICKLLVRIRDIDTTLHTEAKEQVGEILVSTAQIFLDPSRDEKQDKRYPVPKGVWPGFLGFEQKFDPLWCENEQYSALINKKSLIQITKLSIFIQEQLRQLISIYQIMNQPLQTLLCVKCKATVIETIAELRHICSPFVPEFMRRLAVRITDEPFAVKMQTLNLYKEVMAELPLFRAAPVYLKQRRIVQDCKVLKEVEGDEVQAYKKDIIMQRYNGQPEQLTPEQVAEEQSNIDYTIKQMNEYVIKALQMDQSYVVRDLAALQQFAGFTDEIFALHTDFSEINLILGSVSQITGIKTEIHRSLPEFAAVDTDSSLRNSYNQKPVSTSQLVQQAVSFLPQTTPKAGDKGKKQESFEEESDEDPGITIRGRVDVNDFLNDVPTQKQAPKPKPQKEDSDSYYSEEEDVPKQMQPAQSIPLQMGKKNFGITINPQSVAKVANQVKVMTVVKPVAQARPVTQVSPVQAPVQKQEVKQAEKVQAQQQQVVQQKQPEQKQPEDLMSLFGAPAAKTAQPEPQKKEEKKPQADSGDLLAMLFQ</sequence>
<feature type="region of interest" description="Disordered" evidence="6">
    <location>
        <begin position="907"/>
        <end position="988"/>
    </location>
</feature>
<keyword evidence="5" id="KW-0472">Membrane</keyword>